<keyword evidence="1" id="KW-1133">Transmembrane helix</keyword>
<feature type="transmembrane region" description="Helical" evidence="1">
    <location>
        <begin position="177"/>
        <end position="195"/>
    </location>
</feature>
<keyword evidence="1" id="KW-0472">Membrane</keyword>
<dbReference type="EMBL" id="JAGHKO010000001">
    <property type="protein sequence ID" value="MBO9199383.1"/>
    <property type="molecule type" value="Genomic_DNA"/>
</dbReference>
<organism evidence="2 3">
    <name type="scientific">Niastella soli</name>
    <dbReference type="NCBI Taxonomy" id="2821487"/>
    <lineage>
        <taxon>Bacteria</taxon>
        <taxon>Pseudomonadati</taxon>
        <taxon>Bacteroidota</taxon>
        <taxon>Chitinophagia</taxon>
        <taxon>Chitinophagales</taxon>
        <taxon>Chitinophagaceae</taxon>
        <taxon>Niastella</taxon>
    </lineage>
</organism>
<accession>A0ABS3YNC1</accession>
<evidence type="ECO:0000313" key="2">
    <source>
        <dbReference type="EMBL" id="MBO9199383.1"/>
    </source>
</evidence>
<evidence type="ECO:0000256" key="1">
    <source>
        <dbReference type="SAM" id="Phobius"/>
    </source>
</evidence>
<feature type="transmembrane region" description="Helical" evidence="1">
    <location>
        <begin position="287"/>
        <end position="304"/>
    </location>
</feature>
<protein>
    <recommendedName>
        <fullName evidence="4">DUF3592 domain-containing protein</fullName>
    </recommendedName>
</protein>
<name>A0ABS3YNC1_9BACT</name>
<proteinExistence type="predicted"/>
<evidence type="ECO:0008006" key="4">
    <source>
        <dbReference type="Google" id="ProtNLM"/>
    </source>
</evidence>
<feature type="transmembrane region" description="Helical" evidence="1">
    <location>
        <begin position="146"/>
        <end position="165"/>
    </location>
</feature>
<keyword evidence="1" id="KW-0812">Transmembrane</keyword>
<keyword evidence="3" id="KW-1185">Reference proteome</keyword>
<dbReference type="Proteomes" id="UP000677244">
    <property type="component" value="Unassembled WGS sequence"/>
</dbReference>
<reference evidence="2 3" key="1">
    <citation type="submission" date="2021-03" db="EMBL/GenBank/DDBJ databases">
        <title>Assistant Professor.</title>
        <authorList>
            <person name="Huq M.A."/>
        </authorList>
    </citation>
    <scope>NUCLEOTIDE SEQUENCE [LARGE SCALE GENOMIC DNA]</scope>
    <source>
        <strain evidence="2 3">MAH-29</strain>
    </source>
</reference>
<gene>
    <name evidence="2" type="ORF">J7I42_03835</name>
</gene>
<feature type="transmembrane region" description="Helical" evidence="1">
    <location>
        <begin position="12"/>
        <end position="30"/>
    </location>
</feature>
<sequence>MLKGLITLARNFYSWVWSVILVVLLGYLTWGSWRLYDNEKELQQFIKEGHPVKVEVTATDRQNRVWYDQFSNNVYITFNYNGQTYNARYIQDSGWVNEGDKLTLLYHPQYNAFRQASKQLHFNERTNRSRLLDFSFVSMWNDERKWLLLTLLLATACTLLAMGLISSFVHIPLLAHAGRLIVTAGIIGVALYFTYNGWQYNQYFNKIKNEGAPKTVTVISTEYQRNSKRGDSWWMTYEAWVQCDNEKRMIPLEEADYDKLKANDQLPVIYNSELNDMMPVNYTGDNLNIWVALFFWAFVVFFLWQNYFKRKEAK</sequence>
<evidence type="ECO:0000313" key="3">
    <source>
        <dbReference type="Proteomes" id="UP000677244"/>
    </source>
</evidence>
<dbReference type="RefSeq" id="WP_209137449.1">
    <property type="nucleotide sequence ID" value="NZ_JAGHKO010000001.1"/>
</dbReference>
<comment type="caution">
    <text evidence="2">The sequence shown here is derived from an EMBL/GenBank/DDBJ whole genome shotgun (WGS) entry which is preliminary data.</text>
</comment>